<evidence type="ECO:0000256" key="2">
    <source>
        <dbReference type="ARBA" id="ARBA00022448"/>
    </source>
</evidence>
<comment type="similarity">
    <text evidence="11 14">Belongs to the fluoride channel Fluc/FEX (TC 1.A.43) family.</text>
</comment>
<dbReference type="RefSeq" id="WP_101579241.1">
    <property type="nucleotide sequence ID" value="NZ_PGVA01000070.1"/>
</dbReference>
<comment type="activity regulation">
    <text evidence="14">Na(+) is not transported, but it plays an essential structural role and its presence is essential for fluoride channel function.</text>
</comment>
<evidence type="ECO:0000256" key="1">
    <source>
        <dbReference type="ARBA" id="ARBA00004651"/>
    </source>
</evidence>
<organism evidence="15 17">
    <name type="scientific">Bacillus canaveralius</name>
    <dbReference type="NCBI Taxonomy" id="1403243"/>
    <lineage>
        <taxon>Bacteria</taxon>
        <taxon>Bacillati</taxon>
        <taxon>Bacillota</taxon>
        <taxon>Bacilli</taxon>
        <taxon>Bacillales</taxon>
        <taxon>Bacillaceae</taxon>
        <taxon>Bacillus</taxon>
    </lineage>
</organism>
<dbReference type="GO" id="GO:0140114">
    <property type="term" value="P:cellular detoxification of fluoride"/>
    <property type="evidence" value="ECO:0007669"/>
    <property type="project" value="UniProtKB-UniRule"/>
</dbReference>
<comment type="catalytic activity">
    <reaction evidence="12">
        <text>fluoride(in) = fluoride(out)</text>
        <dbReference type="Rhea" id="RHEA:76159"/>
        <dbReference type="ChEBI" id="CHEBI:17051"/>
    </reaction>
    <physiologicalReaction direction="left-to-right" evidence="12">
        <dbReference type="Rhea" id="RHEA:76160"/>
    </physiologicalReaction>
</comment>
<evidence type="ECO:0000256" key="13">
    <source>
        <dbReference type="ARBA" id="ARBA00049940"/>
    </source>
</evidence>
<accession>A0A2N5GGI8</accession>
<reference evidence="15 17" key="1">
    <citation type="submission" date="2017-11" db="EMBL/GenBank/DDBJ databases">
        <title>Comparitive Functional Genomics of Dry Heat Resistant strains isolated from the Viking Spacecraft.</title>
        <authorList>
            <person name="Seuylemezian A."/>
            <person name="Cooper K."/>
            <person name="Vaishampayan P."/>
        </authorList>
    </citation>
    <scope>NUCLEOTIDE SEQUENCE [LARGE SCALE GENOMIC DNA]</scope>
    <source>
        <strain evidence="15 17">M4.6</strain>
    </source>
</reference>
<dbReference type="Pfam" id="PF02537">
    <property type="entry name" value="CRCB"/>
    <property type="match status" value="1"/>
</dbReference>
<dbReference type="HAMAP" id="MF_00454">
    <property type="entry name" value="FluC"/>
    <property type="match status" value="1"/>
</dbReference>
<evidence type="ECO:0000256" key="12">
    <source>
        <dbReference type="ARBA" id="ARBA00035585"/>
    </source>
</evidence>
<evidence type="ECO:0000256" key="7">
    <source>
        <dbReference type="ARBA" id="ARBA00023053"/>
    </source>
</evidence>
<keyword evidence="5 14" id="KW-0479">Metal-binding</keyword>
<dbReference type="EMBL" id="PGVA01000070">
    <property type="protein sequence ID" value="PLR79874.1"/>
    <property type="molecule type" value="Genomic_DNA"/>
</dbReference>
<comment type="caution">
    <text evidence="15">The sequence shown here is derived from an EMBL/GenBank/DDBJ whole genome shotgun (WGS) entry which is preliminary data.</text>
</comment>
<name>A0A2N5GGI8_9BACI</name>
<feature type="transmembrane region" description="Helical" evidence="14">
    <location>
        <begin position="63"/>
        <end position="87"/>
    </location>
</feature>
<dbReference type="GO" id="GO:0062054">
    <property type="term" value="F:fluoride channel activity"/>
    <property type="evidence" value="ECO:0007669"/>
    <property type="project" value="UniProtKB-UniRule"/>
</dbReference>
<feature type="transmembrane region" description="Helical" evidence="14">
    <location>
        <begin position="36"/>
        <end position="56"/>
    </location>
</feature>
<keyword evidence="4 14" id="KW-0812">Transmembrane</keyword>
<keyword evidence="10 14" id="KW-0407">Ion channel</keyword>
<keyword evidence="6 14" id="KW-1133">Transmembrane helix</keyword>
<reference evidence="16 18" key="2">
    <citation type="submission" date="2017-12" db="EMBL/GenBank/DDBJ databases">
        <title>Comparative Functional Genomics of Dry Heat Resistant strains isolated from the Viking Spacecraft.</title>
        <authorList>
            <person name="Seuylemezian A."/>
            <person name="Cooper K."/>
            <person name="Vaishampayan P."/>
        </authorList>
    </citation>
    <scope>NUCLEOTIDE SEQUENCE [LARGE SCALE GENOMIC DNA]</scope>
    <source>
        <strain evidence="16 18">ATCC 29669</strain>
    </source>
</reference>
<dbReference type="EMBL" id="PGVD01000034">
    <property type="protein sequence ID" value="PLR96037.1"/>
    <property type="molecule type" value="Genomic_DNA"/>
</dbReference>
<sequence>MIWLIGLGGSFGAAARYILGTIINKRAQRLFPFPTGTWLINITGSFLLGFIANLHLSNQIEDWGWFLFGVGFCGAFTTFSTFGYEVIMLLQSKEIKLALIYVLSSIILSGVAAAIGLYL</sequence>
<dbReference type="Proteomes" id="UP000235114">
    <property type="component" value="Unassembled WGS sequence"/>
</dbReference>
<dbReference type="GO" id="GO:0046872">
    <property type="term" value="F:metal ion binding"/>
    <property type="evidence" value="ECO:0007669"/>
    <property type="project" value="UniProtKB-KW"/>
</dbReference>
<keyword evidence="9 14" id="KW-0472">Membrane</keyword>
<keyword evidence="2 14" id="KW-0813">Transport</keyword>
<comment type="function">
    <text evidence="13 14">Fluoride-specific ion channel. Important for reducing fluoride concentration in the cell, thus reducing its toxicity.</text>
</comment>
<keyword evidence="3 14" id="KW-1003">Cell membrane</keyword>
<keyword evidence="7 14" id="KW-0915">Sodium</keyword>
<keyword evidence="8 14" id="KW-0406">Ion transport</keyword>
<evidence type="ECO:0000313" key="15">
    <source>
        <dbReference type="EMBL" id="PLR79874.1"/>
    </source>
</evidence>
<dbReference type="NCBIfam" id="TIGR00494">
    <property type="entry name" value="crcB"/>
    <property type="match status" value="1"/>
</dbReference>
<evidence type="ECO:0000256" key="11">
    <source>
        <dbReference type="ARBA" id="ARBA00035120"/>
    </source>
</evidence>
<dbReference type="AlphaFoldDB" id="A0A2N5GGI8"/>
<feature type="binding site" evidence="14">
    <location>
        <position position="77"/>
    </location>
    <ligand>
        <name>Na(+)</name>
        <dbReference type="ChEBI" id="CHEBI:29101"/>
        <note>structural</note>
    </ligand>
</feature>
<gene>
    <name evidence="14 15" type="primary">crcB</name>
    <name evidence="14" type="synonym">fluC</name>
    <name evidence="15" type="ORF">CU635_20565</name>
    <name evidence="16" type="ORF">CVD25_13375</name>
</gene>
<evidence type="ECO:0000256" key="8">
    <source>
        <dbReference type="ARBA" id="ARBA00023065"/>
    </source>
</evidence>
<evidence type="ECO:0000313" key="18">
    <source>
        <dbReference type="Proteomes" id="UP000235114"/>
    </source>
</evidence>
<dbReference type="PANTHER" id="PTHR28259">
    <property type="entry name" value="FLUORIDE EXPORT PROTEIN 1-RELATED"/>
    <property type="match status" value="1"/>
</dbReference>
<proteinExistence type="inferred from homology"/>
<dbReference type="GO" id="GO:0005886">
    <property type="term" value="C:plasma membrane"/>
    <property type="evidence" value="ECO:0007669"/>
    <property type="project" value="UniProtKB-SubCell"/>
</dbReference>
<evidence type="ECO:0000313" key="17">
    <source>
        <dbReference type="Proteomes" id="UP000234951"/>
    </source>
</evidence>
<keyword evidence="18" id="KW-1185">Reference proteome</keyword>
<evidence type="ECO:0000256" key="9">
    <source>
        <dbReference type="ARBA" id="ARBA00023136"/>
    </source>
</evidence>
<dbReference type="InterPro" id="IPR003691">
    <property type="entry name" value="FluC"/>
</dbReference>
<evidence type="ECO:0000256" key="14">
    <source>
        <dbReference type="HAMAP-Rule" id="MF_00454"/>
    </source>
</evidence>
<feature type="transmembrane region" description="Helical" evidence="14">
    <location>
        <begin position="99"/>
        <end position="118"/>
    </location>
</feature>
<dbReference type="OrthoDB" id="9815830at2"/>
<evidence type="ECO:0000256" key="4">
    <source>
        <dbReference type="ARBA" id="ARBA00022692"/>
    </source>
</evidence>
<evidence type="ECO:0000256" key="3">
    <source>
        <dbReference type="ARBA" id="ARBA00022475"/>
    </source>
</evidence>
<evidence type="ECO:0000313" key="16">
    <source>
        <dbReference type="EMBL" id="PLR96037.1"/>
    </source>
</evidence>
<protein>
    <recommendedName>
        <fullName evidence="14">Fluoride-specific ion channel FluC</fullName>
    </recommendedName>
</protein>
<dbReference type="Proteomes" id="UP000234951">
    <property type="component" value="Unassembled WGS sequence"/>
</dbReference>
<evidence type="ECO:0000256" key="10">
    <source>
        <dbReference type="ARBA" id="ARBA00023303"/>
    </source>
</evidence>
<comment type="subcellular location">
    <subcellularLocation>
        <location evidence="1 14">Cell membrane</location>
        <topology evidence="1 14">Multi-pass membrane protein</topology>
    </subcellularLocation>
</comment>
<evidence type="ECO:0000256" key="6">
    <source>
        <dbReference type="ARBA" id="ARBA00022989"/>
    </source>
</evidence>
<dbReference type="PANTHER" id="PTHR28259:SF16">
    <property type="entry name" value="FLUORIDE-SPECIFIC ION CHANNEL FLUC 2"/>
    <property type="match status" value="1"/>
</dbReference>
<evidence type="ECO:0000256" key="5">
    <source>
        <dbReference type="ARBA" id="ARBA00022723"/>
    </source>
</evidence>
<feature type="binding site" evidence="14">
    <location>
        <position position="74"/>
    </location>
    <ligand>
        <name>Na(+)</name>
        <dbReference type="ChEBI" id="CHEBI:29101"/>
        <note>structural</note>
    </ligand>
</feature>